<comment type="subcellular location">
    <subcellularLocation>
        <location evidence="1 13">Cytoplasm</location>
    </subcellularLocation>
</comment>
<dbReference type="GO" id="GO:0016787">
    <property type="term" value="F:hydrolase activity"/>
    <property type="evidence" value="ECO:0007669"/>
    <property type="project" value="UniProtKB-KW"/>
</dbReference>
<dbReference type="InterPro" id="IPR041471">
    <property type="entry name" value="UvrB_inter"/>
</dbReference>
<dbReference type="GO" id="GO:0005524">
    <property type="term" value="F:ATP binding"/>
    <property type="evidence" value="ECO:0007669"/>
    <property type="project" value="UniProtKB-UniRule"/>
</dbReference>
<proteinExistence type="inferred from homology"/>
<evidence type="ECO:0000256" key="12">
    <source>
        <dbReference type="ARBA" id="ARBA00070128"/>
    </source>
</evidence>
<evidence type="ECO:0000256" key="5">
    <source>
        <dbReference type="ARBA" id="ARBA00022801"/>
    </source>
</evidence>
<evidence type="ECO:0000256" key="3">
    <source>
        <dbReference type="ARBA" id="ARBA00022741"/>
    </source>
</evidence>
<dbReference type="GO" id="GO:0003678">
    <property type="term" value="F:DNA helicase activity"/>
    <property type="evidence" value="ECO:0007669"/>
    <property type="project" value="TreeGrafter"/>
</dbReference>
<evidence type="ECO:0000259" key="14">
    <source>
        <dbReference type="PROSITE" id="PS51192"/>
    </source>
</evidence>
<dbReference type="EMBL" id="FUYA01000004">
    <property type="protein sequence ID" value="SKA71670.1"/>
    <property type="molecule type" value="Genomic_DNA"/>
</dbReference>
<keyword evidence="8 13" id="KW-0238">DNA-binding</keyword>
<dbReference type="SMART" id="SM00490">
    <property type="entry name" value="HELICc"/>
    <property type="match status" value="1"/>
</dbReference>
<protein>
    <recommendedName>
        <fullName evidence="12 13">Transcription-repair-coupling factor</fullName>
        <shortName evidence="13">TRCF</shortName>
        <ecNumber evidence="13">3.6.4.-</ecNumber>
    </recommendedName>
</protein>
<dbReference type="InterPro" id="IPR003711">
    <property type="entry name" value="CarD-like/TRCF_RID"/>
</dbReference>
<dbReference type="InterPro" id="IPR001650">
    <property type="entry name" value="Helicase_C-like"/>
</dbReference>
<dbReference type="Pfam" id="PF17757">
    <property type="entry name" value="UvrB_inter"/>
    <property type="match status" value="1"/>
</dbReference>
<dbReference type="Proteomes" id="UP000189733">
    <property type="component" value="Unassembled WGS sequence"/>
</dbReference>
<gene>
    <name evidence="13" type="primary">mfd</name>
    <name evidence="16" type="ORF">SAMN02745702_01532</name>
</gene>
<dbReference type="Gene3D" id="3.90.1150.50">
    <property type="entry name" value="Transcription-repair-coupling factor, D7 domain"/>
    <property type="match status" value="1"/>
</dbReference>
<dbReference type="Pfam" id="PF03461">
    <property type="entry name" value="TRCF"/>
    <property type="match status" value="1"/>
</dbReference>
<evidence type="ECO:0000313" key="17">
    <source>
        <dbReference type="Proteomes" id="UP000189733"/>
    </source>
</evidence>
<name>A0A1T4W334_9BACT</name>
<dbReference type="PROSITE" id="PS51192">
    <property type="entry name" value="HELICASE_ATP_BIND_1"/>
    <property type="match status" value="1"/>
</dbReference>
<dbReference type="STRING" id="1121442.SAMN02745702_01532"/>
<dbReference type="InterPro" id="IPR014001">
    <property type="entry name" value="Helicase_ATP-bd"/>
</dbReference>
<evidence type="ECO:0000256" key="9">
    <source>
        <dbReference type="ARBA" id="ARBA00023204"/>
    </source>
</evidence>
<dbReference type="GO" id="GO:0006355">
    <property type="term" value="P:regulation of DNA-templated transcription"/>
    <property type="evidence" value="ECO:0007669"/>
    <property type="project" value="UniProtKB-UniRule"/>
</dbReference>
<dbReference type="CDD" id="cd17991">
    <property type="entry name" value="DEXHc_TRCF"/>
    <property type="match status" value="1"/>
</dbReference>
<keyword evidence="3 13" id="KW-0547">Nucleotide-binding</keyword>
<dbReference type="InterPro" id="IPR011545">
    <property type="entry name" value="DEAD/DEAH_box_helicase_dom"/>
</dbReference>
<dbReference type="InterPro" id="IPR047112">
    <property type="entry name" value="RecG/Mfd"/>
</dbReference>
<comment type="function">
    <text evidence="13">Couples transcription and DNA repair by recognizing RNA polymerase (RNAP) stalled at DNA lesions. Mediates ATP-dependent release of RNAP and its truncated transcript from the DNA, and recruitment of nucleotide excision repair machinery to the damaged site.</text>
</comment>
<keyword evidence="5 13" id="KW-0378">Hydrolase</keyword>
<keyword evidence="2 13" id="KW-0963">Cytoplasm</keyword>
<evidence type="ECO:0000259" key="15">
    <source>
        <dbReference type="PROSITE" id="PS51194"/>
    </source>
</evidence>
<keyword evidence="6 16" id="KW-0347">Helicase</keyword>
<dbReference type="Gene3D" id="3.40.50.11180">
    <property type="match status" value="1"/>
</dbReference>
<dbReference type="GO" id="GO:0003684">
    <property type="term" value="F:damaged DNA binding"/>
    <property type="evidence" value="ECO:0007669"/>
    <property type="project" value="InterPro"/>
</dbReference>
<evidence type="ECO:0000256" key="10">
    <source>
        <dbReference type="ARBA" id="ARBA00061104"/>
    </source>
</evidence>
<dbReference type="Gene3D" id="3.40.50.300">
    <property type="entry name" value="P-loop containing nucleotide triphosphate hydrolases"/>
    <property type="match status" value="2"/>
</dbReference>
<accession>A0A1T4W334</accession>
<dbReference type="Pfam" id="PF00271">
    <property type="entry name" value="Helicase_C"/>
    <property type="match status" value="1"/>
</dbReference>
<evidence type="ECO:0000256" key="11">
    <source>
        <dbReference type="ARBA" id="ARBA00061399"/>
    </source>
</evidence>
<evidence type="ECO:0000256" key="8">
    <source>
        <dbReference type="ARBA" id="ARBA00023125"/>
    </source>
</evidence>
<evidence type="ECO:0000256" key="13">
    <source>
        <dbReference type="HAMAP-Rule" id="MF_00969"/>
    </source>
</evidence>
<dbReference type="AlphaFoldDB" id="A0A1T4W334"/>
<dbReference type="InterPro" id="IPR037235">
    <property type="entry name" value="TRCF-like_C_D7"/>
</dbReference>
<comment type="similarity">
    <text evidence="10 13">In the N-terminal section; belongs to the UvrB family.</text>
</comment>
<dbReference type="GO" id="GO:0000716">
    <property type="term" value="P:transcription-coupled nucleotide-excision repair, DNA damage recognition"/>
    <property type="evidence" value="ECO:0007669"/>
    <property type="project" value="UniProtKB-UniRule"/>
</dbReference>
<dbReference type="InterPro" id="IPR027417">
    <property type="entry name" value="P-loop_NTPase"/>
</dbReference>
<dbReference type="OrthoDB" id="9804325at2"/>
<dbReference type="Gene3D" id="2.40.10.170">
    <property type="match status" value="1"/>
</dbReference>
<dbReference type="FunFam" id="3.40.50.300:FF:000546">
    <property type="entry name" value="Transcription-repair-coupling factor"/>
    <property type="match status" value="1"/>
</dbReference>
<feature type="domain" description="Helicase ATP-binding" evidence="14">
    <location>
        <begin position="625"/>
        <end position="786"/>
    </location>
</feature>
<dbReference type="SMART" id="SM01058">
    <property type="entry name" value="CarD_TRCF"/>
    <property type="match status" value="1"/>
</dbReference>
<dbReference type="InterPro" id="IPR004576">
    <property type="entry name" value="Mfd"/>
</dbReference>
<dbReference type="Pfam" id="PF02559">
    <property type="entry name" value="CarD_TRCF_RID"/>
    <property type="match status" value="1"/>
</dbReference>
<dbReference type="Pfam" id="PF00270">
    <property type="entry name" value="DEAD"/>
    <property type="match status" value="1"/>
</dbReference>
<dbReference type="GO" id="GO:0005737">
    <property type="term" value="C:cytoplasm"/>
    <property type="evidence" value="ECO:0007669"/>
    <property type="project" value="UniProtKB-SubCell"/>
</dbReference>
<dbReference type="InterPro" id="IPR005118">
    <property type="entry name" value="TRCF_C"/>
</dbReference>
<dbReference type="EC" id="3.6.4.-" evidence="13"/>
<dbReference type="PROSITE" id="PS51194">
    <property type="entry name" value="HELICASE_CTER"/>
    <property type="match status" value="1"/>
</dbReference>
<dbReference type="SUPFAM" id="SSF52540">
    <property type="entry name" value="P-loop containing nucleoside triphosphate hydrolases"/>
    <property type="match status" value="3"/>
</dbReference>
<comment type="similarity">
    <text evidence="11 13">In the C-terminal section; belongs to the helicase family. RecG subfamily.</text>
</comment>
<evidence type="ECO:0000313" key="16">
    <source>
        <dbReference type="EMBL" id="SKA71670.1"/>
    </source>
</evidence>
<dbReference type="Gene3D" id="3.30.2060.10">
    <property type="entry name" value="Penicillin-binding protein 1b domain"/>
    <property type="match status" value="1"/>
</dbReference>
<keyword evidence="17" id="KW-1185">Reference proteome</keyword>
<keyword evidence="7 13" id="KW-0067">ATP-binding</keyword>
<dbReference type="PANTHER" id="PTHR47964">
    <property type="entry name" value="ATP-DEPENDENT DNA HELICASE HOMOLOG RECG, CHLOROPLASTIC"/>
    <property type="match status" value="1"/>
</dbReference>
<dbReference type="InterPro" id="IPR036101">
    <property type="entry name" value="CarD-like/TRCF_RID_sf"/>
</dbReference>
<dbReference type="SMART" id="SM00487">
    <property type="entry name" value="DEXDc"/>
    <property type="match status" value="1"/>
</dbReference>
<dbReference type="NCBIfam" id="TIGR00580">
    <property type="entry name" value="mfd"/>
    <property type="match status" value="1"/>
</dbReference>
<keyword evidence="4 13" id="KW-0227">DNA damage</keyword>
<dbReference type="SMART" id="SM00982">
    <property type="entry name" value="TRCF"/>
    <property type="match status" value="1"/>
</dbReference>
<evidence type="ECO:0000256" key="6">
    <source>
        <dbReference type="ARBA" id="ARBA00022806"/>
    </source>
</evidence>
<reference evidence="16 17" key="1">
    <citation type="submission" date="2017-02" db="EMBL/GenBank/DDBJ databases">
        <authorList>
            <person name="Peterson S.W."/>
        </authorList>
    </citation>
    <scope>NUCLEOTIDE SEQUENCE [LARGE SCALE GENOMIC DNA]</scope>
    <source>
        <strain evidence="16 17">DSM 18034</strain>
    </source>
</reference>
<sequence length="1158" mass="131323">MIFPQELREIVSAGKSRNKGETYTQRVYKSGPGTQAAIAAGLLARGKNVVMVVPGVRELSRMKALLNVFSSKAGPFGGSSWVEFPPYPAETVDAERWSSRWAALYSLASGTGAKGVILTPGNLLPKWPPRRVLDTHHLVLRKGEEILPEDLIEQLVTWGYRRSGMVTRPGEMAMRGDIFDVFVPGYSDPLRFEFFGDTIEDIRLFDANSQRSKSEISETVILPVLPAILAPAECDAARERWEKLRRMGDLDAGAEAFFRNKLEESRGDIRPGLFYPDAESLDAWLPDDAVWILCGAGQLRTRMEETEWHWAEALDDEAVQQGWRRPRNVLIQTAEAARKAWQNSPQLHFEDLTIGEKDDGLELPEKNYSSFEELFWRPEDRNRPWQAFLTALKKWSRERPQVVLSFRTPQSRKKFLSLAEQEGIVPATEYQPEERGLFALVSPLKDGVELQWNGTLVLGENVIQPSRDRVVMPGDVNFKGLSTYEDLSEGDLIVHREWGLSRFGGLHRMKLGSVSNDYLLLFYSGDDKLYVPVDRLDVIQRYKGPEGSSPTLDKLGGTGWSRAKSRARKAIEKIARELVEMYAWRKVTKGFSYSPVDDMFAEFEASFGFEETPDQEKAIHDVLADMEKNEPMDRLVCGDVGFGKTEIAMRAAFRAALDGRQVAILCPTTVLAEQHYQNFRKRMENFPVTVSMLSRFVPRQRQKAVLAAAARGEVDILIGTHRLLSQDVHLPNLGLLILDEEQRFGVKHKERLKQLRKDIDVLALTATPIPRTLQLSLSGIRSLSVMETPPVDRKPVQTSLLERDNSALRKIIEREIERDGQIFWVHNRVRSLPRVTEYVQELMPSARVGMAHGQMKERELEETIHKFWHGELDVLVCTAIVESGLDFPRANTLVVDQAQLFGLGQLYQLRGRVGRSATQAYAYFVVPSIEKIPEQTRKRLQVILDMDYLGAGFQIAMEDLRLRGAGNILGEVQSGSMAKVGLDMFLEMLEEEVRHLRGEKDQRDTSPELNILFEAHIPEDYIPETRERLRYYKALSTAEQGTLEELESEIRDRFGAPPVEFQRFANVLRLKRLLGALHITKADVFEGRLVLHFTEEATVLSPEDIVAYVQSRQGIVKMLPPDKLEIRSRDSKDILGALAFFEKELTSLVPEEPGKATE</sequence>
<evidence type="ECO:0000256" key="2">
    <source>
        <dbReference type="ARBA" id="ARBA00022490"/>
    </source>
</evidence>
<dbReference type="HAMAP" id="MF_00969">
    <property type="entry name" value="TRCF"/>
    <property type="match status" value="1"/>
</dbReference>
<keyword evidence="9 13" id="KW-0234">DNA repair</keyword>
<organism evidence="16 17">
    <name type="scientific">Desulfobaculum bizertense DSM 18034</name>
    <dbReference type="NCBI Taxonomy" id="1121442"/>
    <lineage>
        <taxon>Bacteria</taxon>
        <taxon>Pseudomonadati</taxon>
        <taxon>Thermodesulfobacteriota</taxon>
        <taxon>Desulfovibrionia</taxon>
        <taxon>Desulfovibrionales</taxon>
        <taxon>Desulfovibrionaceae</taxon>
        <taxon>Desulfobaculum</taxon>
    </lineage>
</organism>
<feature type="domain" description="Helicase C-terminal" evidence="15">
    <location>
        <begin position="807"/>
        <end position="961"/>
    </location>
</feature>
<dbReference type="PANTHER" id="PTHR47964:SF1">
    <property type="entry name" value="ATP-DEPENDENT DNA HELICASE HOMOLOG RECG, CHLOROPLASTIC"/>
    <property type="match status" value="1"/>
</dbReference>
<evidence type="ECO:0000256" key="1">
    <source>
        <dbReference type="ARBA" id="ARBA00004496"/>
    </source>
</evidence>
<dbReference type="SUPFAM" id="SSF141259">
    <property type="entry name" value="CarD-like"/>
    <property type="match status" value="1"/>
</dbReference>
<dbReference type="SUPFAM" id="SSF143517">
    <property type="entry name" value="TRCF domain-like"/>
    <property type="match status" value="1"/>
</dbReference>
<evidence type="ECO:0000256" key="7">
    <source>
        <dbReference type="ARBA" id="ARBA00022840"/>
    </source>
</evidence>
<evidence type="ECO:0000256" key="4">
    <source>
        <dbReference type="ARBA" id="ARBA00022763"/>
    </source>
</evidence>